<proteinExistence type="predicted"/>
<reference evidence="1 2" key="1">
    <citation type="submission" date="2018-12" db="EMBL/GenBank/DDBJ databases">
        <title>three novel Halomonas strain isolated from plants.</title>
        <authorList>
            <person name="Sun C."/>
        </authorList>
    </citation>
    <scope>NUCLEOTIDE SEQUENCE [LARGE SCALE GENOMIC DNA]</scope>
    <source>
        <strain evidence="1 2">RC</strain>
    </source>
</reference>
<dbReference type="AlphaFoldDB" id="A0A3S0YCA1"/>
<name>A0A3S0YCA1_9GAMM</name>
<keyword evidence="2" id="KW-1185">Reference proteome</keyword>
<gene>
    <name evidence="1" type="ORF">ELY37_09530</name>
</gene>
<protein>
    <submittedName>
        <fullName evidence="1">Uncharacterized protein</fullName>
    </submittedName>
</protein>
<dbReference type="Proteomes" id="UP000286912">
    <property type="component" value="Unassembled WGS sequence"/>
</dbReference>
<dbReference type="EMBL" id="RZHD01000005">
    <property type="protein sequence ID" value="RUR46220.1"/>
    <property type="molecule type" value="Genomic_DNA"/>
</dbReference>
<evidence type="ECO:0000313" key="1">
    <source>
        <dbReference type="EMBL" id="RUR46220.1"/>
    </source>
</evidence>
<accession>A0A3S0YCA1</accession>
<evidence type="ECO:0000313" key="2">
    <source>
        <dbReference type="Proteomes" id="UP000286912"/>
    </source>
</evidence>
<dbReference type="RefSeq" id="WP_126981667.1">
    <property type="nucleotide sequence ID" value="NZ_RZHD01000005.1"/>
</dbReference>
<dbReference type="OrthoDB" id="6174490at2"/>
<comment type="caution">
    <text evidence="1">The sequence shown here is derived from an EMBL/GenBank/DDBJ whole genome shotgun (WGS) entry which is preliminary data.</text>
</comment>
<sequence length="190" mass="21712">MVSNDFYTVLKDEVMLPHKRTVEVLLQERLNVQELQVLGLFLTEQNRQPVERVFIGYRIEGGDPDSAYWATTHSNPDFEIRIAGLTADEYNVFKAYDPTAHYNNVMGAWVIENGFNYIAVAYEKDGQVYVDDVFPGKGAYTALHETSELKEGGLKLQRADDEFGEYYVIDEVGDLQFWSENGNYFTATPL</sequence>
<organism evidence="1 2">
    <name type="scientific">Vreelandella populi</name>
    <dbReference type="NCBI Taxonomy" id="2498858"/>
    <lineage>
        <taxon>Bacteria</taxon>
        <taxon>Pseudomonadati</taxon>
        <taxon>Pseudomonadota</taxon>
        <taxon>Gammaproteobacteria</taxon>
        <taxon>Oceanospirillales</taxon>
        <taxon>Halomonadaceae</taxon>
        <taxon>Vreelandella</taxon>
    </lineage>
</organism>